<dbReference type="EMBL" id="JAOVQO010000016">
    <property type="protein sequence ID" value="MCU9849647.1"/>
    <property type="molecule type" value="Genomic_DNA"/>
</dbReference>
<proteinExistence type="predicted"/>
<protein>
    <recommendedName>
        <fullName evidence="5">DUF4239 domain-containing protein</fullName>
    </recommendedName>
</protein>
<evidence type="ECO:0008006" key="5">
    <source>
        <dbReference type="Google" id="ProtNLM"/>
    </source>
</evidence>
<name>A0ABT2X6R7_9RHOB</name>
<evidence type="ECO:0000313" key="4">
    <source>
        <dbReference type="Proteomes" id="UP001209535"/>
    </source>
</evidence>
<keyword evidence="1" id="KW-0175">Coiled coil</keyword>
<gene>
    <name evidence="3" type="ORF">OEZ60_16730</name>
</gene>
<keyword evidence="2" id="KW-0472">Membrane</keyword>
<keyword evidence="2" id="KW-1133">Transmembrane helix</keyword>
<dbReference type="Proteomes" id="UP001209535">
    <property type="component" value="Unassembled WGS sequence"/>
</dbReference>
<comment type="caution">
    <text evidence="3">The sequence shown here is derived from an EMBL/GenBank/DDBJ whole genome shotgun (WGS) entry which is preliminary data.</text>
</comment>
<evidence type="ECO:0000256" key="1">
    <source>
        <dbReference type="SAM" id="Coils"/>
    </source>
</evidence>
<keyword evidence="4" id="KW-1185">Reference proteome</keyword>
<evidence type="ECO:0000313" key="3">
    <source>
        <dbReference type="EMBL" id="MCU9849647.1"/>
    </source>
</evidence>
<feature type="coiled-coil region" evidence="1">
    <location>
        <begin position="205"/>
        <end position="232"/>
    </location>
</feature>
<evidence type="ECO:0000256" key="2">
    <source>
        <dbReference type="SAM" id="Phobius"/>
    </source>
</evidence>
<keyword evidence="2" id="KW-0812">Transmembrane</keyword>
<dbReference type="RefSeq" id="WP_263338625.1">
    <property type="nucleotide sequence ID" value="NZ_JAOVQO010000016.1"/>
</dbReference>
<organism evidence="3 4">
    <name type="scientific">Albidovulum salinarum</name>
    <dbReference type="NCBI Taxonomy" id="2984153"/>
    <lineage>
        <taxon>Bacteria</taxon>
        <taxon>Pseudomonadati</taxon>
        <taxon>Pseudomonadota</taxon>
        <taxon>Alphaproteobacteria</taxon>
        <taxon>Rhodobacterales</taxon>
        <taxon>Paracoccaceae</taxon>
        <taxon>Albidovulum</taxon>
    </lineage>
</organism>
<feature type="transmembrane region" description="Helical" evidence="2">
    <location>
        <begin position="41"/>
        <end position="60"/>
    </location>
</feature>
<reference evidence="3 4" key="1">
    <citation type="submission" date="2022-10" db="EMBL/GenBank/DDBJ databases">
        <title>Defluviimonas sp. nov., isolated from ocean surface sediments.</title>
        <authorList>
            <person name="He W."/>
            <person name="Wang L."/>
            <person name="Zhang D.-F."/>
        </authorList>
    </citation>
    <scope>NUCLEOTIDE SEQUENCE [LARGE SCALE GENOMIC DNA]</scope>
    <source>
        <strain evidence="3 4">WL0024</strain>
    </source>
</reference>
<sequence>MSFIIDNQLLLLLACFGAGLAAVLPLFRYGAEARAWKIADLIWVLLGGVGALAAVLAEVYTADSSKLDRQIDIAYATTRAFDRDAARFRLVHCEGDRHPGPFQPHVRALCNKVEFLSASTAENRGLPLFLEVTQTTVPLSALRFLFGDPGDAESPVGMSQDAMRAEAEQFDPATFLAFAAQDETTQAALKALDGNPDLITIGAEYRVIASAYEELIDQLRRLKAEWEFLQENSQILTLQVIALCLVAFAAPFRLGRSVAALV</sequence>
<accession>A0ABT2X6R7</accession>